<feature type="transmembrane region" description="Helical" evidence="8">
    <location>
        <begin position="136"/>
        <end position="157"/>
    </location>
</feature>
<feature type="domain" description="Ammonium transporter AmtB-like" evidence="9">
    <location>
        <begin position="18"/>
        <end position="410"/>
    </location>
</feature>
<evidence type="ECO:0000256" key="4">
    <source>
        <dbReference type="ARBA" id="ARBA00022692"/>
    </source>
</evidence>
<dbReference type="InterPro" id="IPR001905">
    <property type="entry name" value="Ammonium_transpt"/>
</dbReference>
<evidence type="ECO:0000313" key="10">
    <source>
        <dbReference type="EMBL" id="PNF79298.1"/>
    </source>
</evidence>
<reference evidence="10 11" key="1">
    <citation type="submission" date="2018-01" db="EMBL/GenBank/DDBJ databases">
        <title>Denitrification phenotypes of diverse strains of Pseudomonas stutzeri.</title>
        <authorList>
            <person name="Milligan D.A."/>
            <person name="Bergaust L."/>
            <person name="Bakken L.R."/>
            <person name="Frostegard A."/>
        </authorList>
    </citation>
    <scope>NUCLEOTIDE SEQUENCE [LARGE SCALE GENOMIC DNA]</scope>
    <source>
        <strain evidence="10 11">KC</strain>
    </source>
</reference>
<feature type="transmembrane region" description="Helical" evidence="8">
    <location>
        <begin position="358"/>
        <end position="383"/>
    </location>
</feature>
<evidence type="ECO:0000256" key="3">
    <source>
        <dbReference type="ARBA" id="ARBA00022448"/>
    </source>
</evidence>
<feature type="transmembrane region" description="Helical" evidence="8">
    <location>
        <begin position="214"/>
        <end position="231"/>
    </location>
</feature>
<gene>
    <name evidence="10" type="ORF">CXK92_17450</name>
</gene>
<evidence type="ECO:0000256" key="7">
    <source>
        <dbReference type="ARBA" id="ARBA00023177"/>
    </source>
</evidence>
<comment type="caution">
    <text evidence="10">The sequence shown here is derived from an EMBL/GenBank/DDBJ whole genome shotgun (WGS) entry which is preliminary data.</text>
</comment>
<dbReference type="InterPro" id="IPR029020">
    <property type="entry name" value="Ammonium/urea_transptr"/>
</dbReference>
<evidence type="ECO:0000256" key="8">
    <source>
        <dbReference type="RuleBase" id="RU362002"/>
    </source>
</evidence>
<protein>
    <recommendedName>
        <fullName evidence="8">Ammonium transporter</fullName>
    </recommendedName>
</protein>
<evidence type="ECO:0000256" key="1">
    <source>
        <dbReference type="ARBA" id="ARBA00004141"/>
    </source>
</evidence>
<name>A0A2N8RY40_STUST</name>
<evidence type="ECO:0000256" key="6">
    <source>
        <dbReference type="ARBA" id="ARBA00023136"/>
    </source>
</evidence>
<evidence type="ECO:0000313" key="11">
    <source>
        <dbReference type="Proteomes" id="UP000235925"/>
    </source>
</evidence>
<dbReference type="GO" id="GO:0008519">
    <property type="term" value="F:ammonium channel activity"/>
    <property type="evidence" value="ECO:0007669"/>
    <property type="project" value="InterPro"/>
</dbReference>
<dbReference type="InterPro" id="IPR019879">
    <property type="entry name" value="Ammonium_transptr_marine"/>
</dbReference>
<dbReference type="EMBL" id="POUN01000005">
    <property type="protein sequence ID" value="PNF79298.1"/>
    <property type="molecule type" value="Genomic_DNA"/>
</dbReference>
<dbReference type="PROSITE" id="PS01219">
    <property type="entry name" value="AMMONIUM_TRANSP"/>
    <property type="match status" value="1"/>
</dbReference>
<dbReference type="AlphaFoldDB" id="A0A2N8RY40"/>
<feature type="transmembrane region" description="Helical" evidence="8">
    <location>
        <begin position="16"/>
        <end position="40"/>
    </location>
</feature>
<dbReference type="Gene3D" id="1.10.3430.10">
    <property type="entry name" value="Ammonium transporter AmtB like domains"/>
    <property type="match status" value="1"/>
</dbReference>
<organism evidence="10 11">
    <name type="scientific">Stutzerimonas stutzeri</name>
    <name type="common">Pseudomonas stutzeri</name>
    <dbReference type="NCBI Taxonomy" id="316"/>
    <lineage>
        <taxon>Bacteria</taxon>
        <taxon>Pseudomonadati</taxon>
        <taxon>Pseudomonadota</taxon>
        <taxon>Gammaproteobacteria</taxon>
        <taxon>Pseudomonadales</taxon>
        <taxon>Pseudomonadaceae</taxon>
        <taxon>Stutzerimonas</taxon>
    </lineage>
</organism>
<feature type="transmembrane region" description="Helical" evidence="8">
    <location>
        <begin position="281"/>
        <end position="299"/>
    </location>
</feature>
<dbReference type="NCBIfam" id="TIGR00836">
    <property type="entry name" value="amt"/>
    <property type="match status" value="1"/>
</dbReference>
<dbReference type="InterPro" id="IPR018047">
    <property type="entry name" value="Ammonium_transpt_CS"/>
</dbReference>
<keyword evidence="4 8" id="KW-0812">Transmembrane</keyword>
<accession>A0A2N8RY40</accession>
<dbReference type="Proteomes" id="UP000235925">
    <property type="component" value="Unassembled WGS sequence"/>
</dbReference>
<keyword evidence="3 8" id="KW-0813">Transport</keyword>
<evidence type="ECO:0000256" key="2">
    <source>
        <dbReference type="ARBA" id="ARBA00005887"/>
    </source>
</evidence>
<evidence type="ECO:0000256" key="5">
    <source>
        <dbReference type="ARBA" id="ARBA00022989"/>
    </source>
</evidence>
<dbReference type="PANTHER" id="PTHR11730">
    <property type="entry name" value="AMMONIUM TRANSPORTER"/>
    <property type="match status" value="1"/>
</dbReference>
<proteinExistence type="inferred from homology"/>
<evidence type="ECO:0000259" key="9">
    <source>
        <dbReference type="Pfam" id="PF00909"/>
    </source>
</evidence>
<dbReference type="GO" id="GO:0005886">
    <property type="term" value="C:plasma membrane"/>
    <property type="evidence" value="ECO:0007669"/>
    <property type="project" value="UniProtKB-SubCell"/>
</dbReference>
<keyword evidence="5 8" id="KW-1133">Transmembrane helix</keyword>
<dbReference type="InterPro" id="IPR024041">
    <property type="entry name" value="NH4_transpt_AmtB-like_dom"/>
</dbReference>
<feature type="transmembrane region" description="Helical" evidence="8">
    <location>
        <begin position="169"/>
        <end position="193"/>
    </location>
</feature>
<dbReference type="Pfam" id="PF00909">
    <property type="entry name" value="Ammonium_transp"/>
    <property type="match status" value="1"/>
</dbReference>
<dbReference type="SUPFAM" id="SSF111352">
    <property type="entry name" value="Ammonium transporter"/>
    <property type="match status" value="1"/>
</dbReference>
<sequence length="416" mass="43630">MDSTALIPVQYGLDTFYFVICGALVMWMAAGFAMLEAGLVRAKNTAEILTKNIVLYALASVMYLLVGYYIMYSSPEGGIFPSLGFLIGDEHAVDLVAAGGEDAPYYSARADFFFQIVFAATCMSVVSGAVAERMKLWAFIAFAVVMTGFIYPVQGFWKWGGGFLDAAGFLDFAGSGIVHMAGAAAALAGVLLLGPRKGKYGANGQINAIPGANMPLATLGAFILWMGWFGFNGGSQLKMSTIEDANAVAQVFVNTNMGAAGGLIAALITARLLFGKSDLTMVLNGALAGLVAITAEPLTPSALQATLIGGVGGVLVVFSILGLDKLKLDDPVGAISVHGVAGMWGLLAVPLTNADATFGAQLLGLVSIFLWVFIASLIVWSIIKAVMGLRVSEEEEYEGVDVVECGLEAYPEFTRQ</sequence>
<dbReference type="GO" id="GO:0097272">
    <property type="term" value="P:ammonium homeostasis"/>
    <property type="evidence" value="ECO:0007669"/>
    <property type="project" value="TreeGrafter"/>
</dbReference>
<feature type="transmembrane region" description="Helical" evidence="8">
    <location>
        <begin position="335"/>
        <end position="352"/>
    </location>
</feature>
<dbReference type="PANTHER" id="PTHR11730:SF62">
    <property type="entry name" value="AMMONIUM TRANSPORTER SLL1017-RELATED"/>
    <property type="match status" value="1"/>
</dbReference>
<dbReference type="OrthoDB" id="9814202at2"/>
<feature type="transmembrane region" description="Helical" evidence="8">
    <location>
        <begin position="251"/>
        <end position="274"/>
    </location>
</feature>
<comment type="similarity">
    <text evidence="2 8">Belongs to the ammonia transporter channel (TC 1.A.11.2) family.</text>
</comment>
<keyword evidence="7 8" id="KW-0924">Ammonia transport</keyword>
<feature type="transmembrane region" description="Helical" evidence="8">
    <location>
        <begin position="112"/>
        <end position="131"/>
    </location>
</feature>
<feature type="transmembrane region" description="Helical" evidence="8">
    <location>
        <begin position="52"/>
        <end position="71"/>
    </location>
</feature>
<feature type="transmembrane region" description="Helical" evidence="8">
    <location>
        <begin position="305"/>
        <end position="323"/>
    </location>
</feature>
<dbReference type="RefSeq" id="WP_102826284.1">
    <property type="nucleotide sequence ID" value="NZ_CP139348.1"/>
</dbReference>
<dbReference type="NCBIfam" id="TIGR03644">
    <property type="entry name" value="marine_trans_1"/>
    <property type="match status" value="1"/>
</dbReference>
<comment type="subcellular location">
    <subcellularLocation>
        <location evidence="8">Cell membrane</location>
        <topology evidence="8">Multi-pass membrane protein</topology>
    </subcellularLocation>
    <subcellularLocation>
        <location evidence="1">Membrane</location>
        <topology evidence="1">Multi-pass membrane protein</topology>
    </subcellularLocation>
</comment>
<keyword evidence="6 8" id="KW-0472">Membrane</keyword>